<gene>
    <name evidence="4" type="ORF">SAMN05216464_10859</name>
</gene>
<dbReference type="Pfam" id="PF00072">
    <property type="entry name" value="Response_reg"/>
    <property type="match status" value="1"/>
</dbReference>
<evidence type="ECO:0000256" key="2">
    <source>
        <dbReference type="PROSITE-ProRule" id="PRU00169"/>
    </source>
</evidence>
<protein>
    <submittedName>
        <fullName evidence="4">Two-component system, OmpR family, alkaline phosphatase synthesis response regulator PhoP</fullName>
    </submittedName>
</protein>
<dbReference type="STRING" id="1391627.SAMN05216464_10859"/>
<dbReference type="Gene3D" id="3.40.50.2300">
    <property type="match status" value="1"/>
</dbReference>
<evidence type="ECO:0000259" key="3">
    <source>
        <dbReference type="PROSITE" id="PS50110"/>
    </source>
</evidence>
<evidence type="ECO:0000313" key="5">
    <source>
        <dbReference type="Proteomes" id="UP000199072"/>
    </source>
</evidence>
<dbReference type="PROSITE" id="PS50110">
    <property type="entry name" value="RESPONSE_REGULATORY"/>
    <property type="match status" value="1"/>
</dbReference>
<name>A0A1G7EKG9_9SPHI</name>
<dbReference type="SMART" id="SM00448">
    <property type="entry name" value="REC"/>
    <property type="match status" value="1"/>
</dbReference>
<evidence type="ECO:0000313" key="4">
    <source>
        <dbReference type="EMBL" id="SDE63905.1"/>
    </source>
</evidence>
<dbReference type="PANTHER" id="PTHR44591:SF3">
    <property type="entry name" value="RESPONSE REGULATORY DOMAIN-CONTAINING PROTEIN"/>
    <property type="match status" value="1"/>
</dbReference>
<keyword evidence="5" id="KW-1185">Reference proteome</keyword>
<dbReference type="SUPFAM" id="SSF52172">
    <property type="entry name" value="CheY-like"/>
    <property type="match status" value="1"/>
</dbReference>
<evidence type="ECO:0000256" key="1">
    <source>
        <dbReference type="ARBA" id="ARBA00022553"/>
    </source>
</evidence>
<dbReference type="InterPro" id="IPR050595">
    <property type="entry name" value="Bact_response_regulator"/>
</dbReference>
<feature type="modified residue" description="4-aspartylphosphate" evidence="2">
    <location>
        <position position="58"/>
    </location>
</feature>
<dbReference type="PANTHER" id="PTHR44591">
    <property type="entry name" value="STRESS RESPONSE REGULATOR PROTEIN 1"/>
    <property type="match status" value="1"/>
</dbReference>
<dbReference type="Proteomes" id="UP000199072">
    <property type="component" value="Unassembled WGS sequence"/>
</dbReference>
<dbReference type="InterPro" id="IPR001789">
    <property type="entry name" value="Sig_transdc_resp-reg_receiver"/>
</dbReference>
<reference evidence="4 5" key="1">
    <citation type="submission" date="2016-10" db="EMBL/GenBank/DDBJ databases">
        <authorList>
            <person name="de Groot N.N."/>
        </authorList>
    </citation>
    <scope>NUCLEOTIDE SEQUENCE [LARGE SCALE GENOMIC DNA]</scope>
    <source>
        <strain evidence="4 5">47C3B</strain>
    </source>
</reference>
<feature type="domain" description="Response regulatory" evidence="3">
    <location>
        <begin position="9"/>
        <end position="124"/>
    </location>
</feature>
<dbReference type="RefSeq" id="WP_091150870.1">
    <property type="nucleotide sequence ID" value="NZ_FNAI01000008.1"/>
</dbReference>
<dbReference type="AlphaFoldDB" id="A0A1G7EKG9"/>
<proteinExistence type="predicted"/>
<organism evidence="4 5">
    <name type="scientific">Mucilaginibacter pineti</name>
    <dbReference type="NCBI Taxonomy" id="1391627"/>
    <lineage>
        <taxon>Bacteria</taxon>
        <taxon>Pseudomonadati</taxon>
        <taxon>Bacteroidota</taxon>
        <taxon>Sphingobacteriia</taxon>
        <taxon>Sphingobacteriales</taxon>
        <taxon>Sphingobacteriaceae</taxon>
        <taxon>Mucilaginibacter</taxon>
    </lineage>
</organism>
<keyword evidence="1 2" id="KW-0597">Phosphoprotein</keyword>
<sequence length="125" mass="13809">MKKIADPKKIVLVDDDSDIRDIMTFILESEGYTVIGLDKGLRALETITEVRPDLVLLDAMLGDMDGRDICKSLKQQAVTRAIPVVIVSASHGWHTAHEKKCGADNYLPKPFDIADLVSQVKQYAA</sequence>
<accession>A0A1G7EKG9</accession>
<dbReference type="EMBL" id="FNAI01000008">
    <property type="protein sequence ID" value="SDE63905.1"/>
    <property type="molecule type" value="Genomic_DNA"/>
</dbReference>
<dbReference type="InterPro" id="IPR011006">
    <property type="entry name" value="CheY-like_superfamily"/>
</dbReference>
<dbReference type="GO" id="GO:0000160">
    <property type="term" value="P:phosphorelay signal transduction system"/>
    <property type="evidence" value="ECO:0007669"/>
    <property type="project" value="InterPro"/>
</dbReference>